<feature type="transmembrane region" description="Helical" evidence="6">
    <location>
        <begin position="625"/>
        <end position="644"/>
    </location>
</feature>
<dbReference type="Gene3D" id="1.20.1640.10">
    <property type="entry name" value="Multidrug efflux transporter AcrB transmembrane domain"/>
    <property type="match status" value="2"/>
</dbReference>
<evidence type="ECO:0000256" key="1">
    <source>
        <dbReference type="ARBA" id="ARBA00004651"/>
    </source>
</evidence>
<name>A0A853DGD4_9MICO</name>
<dbReference type="SUPFAM" id="SSF82866">
    <property type="entry name" value="Multidrug efflux transporter AcrB transmembrane domain"/>
    <property type="match status" value="2"/>
</dbReference>
<gene>
    <name evidence="8" type="ORF">HNR15_002056</name>
</gene>
<dbReference type="Pfam" id="PF03176">
    <property type="entry name" value="MMPL"/>
    <property type="match status" value="2"/>
</dbReference>
<evidence type="ECO:0000256" key="5">
    <source>
        <dbReference type="ARBA" id="ARBA00023136"/>
    </source>
</evidence>
<dbReference type="AlphaFoldDB" id="A0A853DGD4"/>
<feature type="transmembrane region" description="Helical" evidence="6">
    <location>
        <begin position="568"/>
        <end position="591"/>
    </location>
</feature>
<dbReference type="Proteomes" id="UP000571817">
    <property type="component" value="Unassembled WGS sequence"/>
</dbReference>
<feature type="transmembrane region" description="Helical" evidence="6">
    <location>
        <begin position="537"/>
        <end position="556"/>
    </location>
</feature>
<comment type="subcellular location">
    <subcellularLocation>
        <location evidence="1">Cell membrane</location>
        <topology evidence="1">Multi-pass membrane protein</topology>
    </subcellularLocation>
</comment>
<feature type="transmembrane region" description="Helical" evidence="6">
    <location>
        <begin position="650"/>
        <end position="670"/>
    </location>
</feature>
<feature type="transmembrane region" description="Helical" evidence="6">
    <location>
        <begin position="363"/>
        <end position="383"/>
    </location>
</feature>
<evidence type="ECO:0000313" key="9">
    <source>
        <dbReference type="Proteomes" id="UP000571817"/>
    </source>
</evidence>
<dbReference type="PANTHER" id="PTHR33406">
    <property type="entry name" value="MEMBRANE PROTEIN MJ1562-RELATED"/>
    <property type="match status" value="1"/>
</dbReference>
<keyword evidence="9" id="KW-1185">Reference proteome</keyword>
<reference evidence="8 9" key="1">
    <citation type="submission" date="2020-07" db="EMBL/GenBank/DDBJ databases">
        <title>Sequencing the genomes of 1000 actinobacteria strains.</title>
        <authorList>
            <person name="Klenk H.-P."/>
        </authorList>
    </citation>
    <scope>NUCLEOTIDE SEQUENCE [LARGE SCALE GENOMIC DNA]</scope>
    <source>
        <strain evidence="8 9">DSM 29531</strain>
    </source>
</reference>
<evidence type="ECO:0000259" key="7">
    <source>
        <dbReference type="PROSITE" id="PS50156"/>
    </source>
</evidence>
<feature type="transmembrane region" description="Helical" evidence="6">
    <location>
        <begin position="232"/>
        <end position="253"/>
    </location>
</feature>
<dbReference type="PROSITE" id="PS50156">
    <property type="entry name" value="SSD"/>
    <property type="match status" value="1"/>
</dbReference>
<dbReference type="InterPro" id="IPR000731">
    <property type="entry name" value="SSD"/>
</dbReference>
<keyword evidence="3 6" id="KW-0812">Transmembrane</keyword>
<evidence type="ECO:0000256" key="6">
    <source>
        <dbReference type="SAM" id="Phobius"/>
    </source>
</evidence>
<feature type="domain" description="SSD" evidence="7">
    <location>
        <begin position="201"/>
        <end position="331"/>
    </location>
</feature>
<evidence type="ECO:0000313" key="8">
    <source>
        <dbReference type="EMBL" id="NYJ75093.1"/>
    </source>
</evidence>
<dbReference type="InterPro" id="IPR004869">
    <property type="entry name" value="MMPL_dom"/>
</dbReference>
<proteinExistence type="predicted"/>
<dbReference type="PANTHER" id="PTHR33406:SF13">
    <property type="entry name" value="MEMBRANE PROTEIN YDFJ"/>
    <property type="match status" value="1"/>
</dbReference>
<accession>A0A853DGD4</accession>
<dbReference type="GO" id="GO:0005886">
    <property type="term" value="C:plasma membrane"/>
    <property type="evidence" value="ECO:0007669"/>
    <property type="project" value="UniProtKB-SubCell"/>
</dbReference>
<dbReference type="EMBL" id="JACCFW010000001">
    <property type="protein sequence ID" value="NYJ75093.1"/>
    <property type="molecule type" value="Genomic_DNA"/>
</dbReference>
<organism evidence="8 9">
    <name type="scientific">Allobranchiibius huperziae</name>
    <dbReference type="NCBI Taxonomy" id="1874116"/>
    <lineage>
        <taxon>Bacteria</taxon>
        <taxon>Bacillati</taxon>
        <taxon>Actinomycetota</taxon>
        <taxon>Actinomycetes</taxon>
        <taxon>Micrococcales</taxon>
        <taxon>Dermacoccaceae</taxon>
        <taxon>Allobranchiibius</taxon>
    </lineage>
</organism>
<comment type="caution">
    <text evidence="8">The sequence shown here is derived from an EMBL/GenBank/DDBJ whole genome shotgun (WGS) entry which is preliminary data.</text>
</comment>
<evidence type="ECO:0000256" key="2">
    <source>
        <dbReference type="ARBA" id="ARBA00022475"/>
    </source>
</evidence>
<evidence type="ECO:0000256" key="3">
    <source>
        <dbReference type="ARBA" id="ARBA00022692"/>
    </source>
</evidence>
<feature type="transmembrane region" description="Helical" evidence="6">
    <location>
        <begin position="183"/>
        <end position="201"/>
    </location>
</feature>
<feature type="transmembrane region" description="Helical" evidence="6">
    <location>
        <begin position="308"/>
        <end position="329"/>
    </location>
</feature>
<dbReference type="InterPro" id="IPR050545">
    <property type="entry name" value="Mycobact_MmpL"/>
</dbReference>
<evidence type="ECO:0000256" key="4">
    <source>
        <dbReference type="ARBA" id="ARBA00022989"/>
    </source>
</evidence>
<feature type="transmembrane region" description="Helical" evidence="6">
    <location>
        <begin position="206"/>
        <end position="226"/>
    </location>
</feature>
<sequence length="722" mass="75964">MDALARWVIHHRLIVALFWLAAFIGGAAAAGVVPGRLTTDFSLPGQPGDTAEKALIKQYGVSSFDTTVLTVTVPQGQTVQQQSAKIAQVFGSATRVSAVPRTRVVDYASTGDQKFIVNGGRTTFALVQATPPTSFAVSSGVEFGKALNIAAKRAGFESGTTSYQLLSAGTDQSGGPSVLVETLLGALGALAVLLFVFASFLALMPLIIAAVSILTTFLLVLLLTTFSDVSFVVEFLISLVGLGIAIDYSLLLVSRWREERAHGQSNDEAILTAVRTAGHAVLASGATVAISLVALVVVPVPFLRSMGFGGMLIPLVSVAVVLTLLPAMLSKIGPRVDWPRIRHEGRASRGWTAWARLIVKRRVVAVAAGVVLLALLITPVFGLKIGQSNIASLGKTGPAVQTLGTLRDDGVGGGVLTPITVLVPADQRDKAIAAAGKVDGVQLATGNRTSDGRMAVVDVLPKKETVDSSGVQVVHRVRTAVEKAVDGDVLVAGQGAVVDDYFNAVYDKFPYVLGLIALVTFVLLMRQFRSVLLPIKAVVMNLVSLSAVFGAVTFFWQEGHGSGTVFNIAGTGAITFWLPIIIFAFLFGLSMDYEVFILARMREEYDATGSTSAAVTVGLGRTGRLVTSAALILFFAFAALASSPGTDIKVLGTALGVGILIDATIVRALLVPALVSLFGKYNWWLPGGLAKVLFVEPSPLRNETHAGPREFDETGREIATSR</sequence>
<feature type="transmembrane region" description="Helical" evidence="6">
    <location>
        <begin position="509"/>
        <end position="525"/>
    </location>
</feature>
<keyword evidence="2" id="KW-1003">Cell membrane</keyword>
<keyword evidence="4 6" id="KW-1133">Transmembrane helix</keyword>
<protein>
    <submittedName>
        <fullName evidence="8">RND superfamily putative drug exporter</fullName>
    </submittedName>
</protein>
<keyword evidence="5 6" id="KW-0472">Membrane</keyword>
<dbReference type="RefSeq" id="WP_179481479.1">
    <property type="nucleotide sequence ID" value="NZ_JACCFW010000001.1"/>
</dbReference>
<feature type="transmembrane region" description="Helical" evidence="6">
    <location>
        <begin position="280"/>
        <end position="302"/>
    </location>
</feature>